<evidence type="ECO:0000256" key="3">
    <source>
        <dbReference type="SAM" id="MobiDB-lite"/>
    </source>
</evidence>
<dbReference type="PROSITE" id="PS50890">
    <property type="entry name" value="PUA"/>
    <property type="match status" value="1"/>
</dbReference>
<evidence type="ECO:0000256" key="1">
    <source>
        <dbReference type="ARBA" id="ARBA00004087"/>
    </source>
</evidence>
<dbReference type="GO" id="GO:0003723">
    <property type="term" value="F:RNA binding"/>
    <property type="evidence" value="ECO:0007669"/>
    <property type="project" value="InterPro"/>
</dbReference>
<protein>
    <recommendedName>
        <fullName evidence="2">60S ribosome subunit biogenesis protein NIP7 homolog</fullName>
    </recommendedName>
</protein>
<dbReference type="GeneTree" id="ENSGT00950000182971"/>
<dbReference type="SMART" id="SM00359">
    <property type="entry name" value="PUA"/>
    <property type="match status" value="1"/>
</dbReference>
<feature type="domain" description="PUA" evidence="4">
    <location>
        <begin position="104"/>
        <end position="179"/>
    </location>
</feature>
<dbReference type="Pfam" id="PF03657">
    <property type="entry name" value="UPF0113"/>
    <property type="match status" value="1"/>
</dbReference>
<reference evidence="5 6" key="1">
    <citation type="submission" date="2019-11" db="EMBL/GenBank/DDBJ databases">
        <title>Strigops habroptila (kakapo) genome, bStrHab1, primary haplotype, v2.</title>
        <authorList>
            <person name="Jarvis E.D."/>
            <person name="Howard J."/>
            <person name="Rhie A."/>
            <person name="Phillippy A."/>
            <person name="Korlach J."/>
            <person name="Digby A."/>
            <person name="Iorns D."/>
            <person name="Eason D."/>
            <person name="Robertson B."/>
            <person name="Raemaekers T."/>
            <person name="Howe K."/>
            <person name="Lewin H."/>
            <person name="Damas J."/>
            <person name="Hastie A."/>
            <person name="Tracey A."/>
            <person name="Chow W."/>
            <person name="Fedrigo O."/>
        </authorList>
    </citation>
    <scope>NUCLEOTIDE SEQUENCE [LARGE SCALE GENOMIC DNA]</scope>
</reference>
<evidence type="ECO:0000256" key="2">
    <source>
        <dbReference type="ARBA" id="ARBA00018162"/>
    </source>
</evidence>
<dbReference type="CDD" id="cd21151">
    <property type="entry name" value="PUA_Nip7-like"/>
    <property type="match status" value="1"/>
</dbReference>
<evidence type="ECO:0000259" key="4">
    <source>
        <dbReference type="SMART" id="SM00359"/>
    </source>
</evidence>
<dbReference type="InterPro" id="IPR055359">
    <property type="entry name" value="Nip7_N_euk"/>
</dbReference>
<feature type="region of interest" description="Disordered" evidence="3">
    <location>
        <begin position="1"/>
        <end position="37"/>
    </location>
</feature>
<evidence type="ECO:0000313" key="6">
    <source>
        <dbReference type="Proteomes" id="UP000472266"/>
    </source>
</evidence>
<evidence type="ECO:0000313" key="5">
    <source>
        <dbReference type="Ensembl" id="ENSSHBP00005000433.1"/>
    </source>
</evidence>
<organism evidence="5 6">
    <name type="scientific">Strigops habroptila</name>
    <name type="common">Kakapo</name>
    <dbReference type="NCBI Taxonomy" id="2489341"/>
    <lineage>
        <taxon>Eukaryota</taxon>
        <taxon>Metazoa</taxon>
        <taxon>Chordata</taxon>
        <taxon>Craniata</taxon>
        <taxon>Vertebrata</taxon>
        <taxon>Euteleostomi</taxon>
        <taxon>Archelosauria</taxon>
        <taxon>Archosauria</taxon>
        <taxon>Dinosauria</taxon>
        <taxon>Saurischia</taxon>
        <taxon>Theropoda</taxon>
        <taxon>Coelurosauria</taxon>
        <taxon>Aves</taxon>
        <taxon>Neognathae</taxon>
        <taxon>Neoaves</taxon>
        <taxon>Telluraves</taxon>
        <taxon>Australaves</taxon>
        <taxon>Psittaciformes</taxon>
        <taxon>Psittacidae</taxon>
        <taxon>Strigops</taxon>
    </lineage>
</organism>
<accession>A0A672TF30</accession>
<keyword evidence="6" id="KW-1185">Reference proteome</keyword>
<feature type="compositionally biased region" description="Polar residues" evidence="3">
    <location>
        <begin position="1"/>
        <end position="12"/>
    </location>
</feature>
<proteinExistence type="predicted"/>
<reference evidence="5" key="2">
    <citation type="submission" date="2025-08" db="UniProtKB">
        <authorList>
            <consortium name="Ensembl"/>
        </authorList>
    </citation>
    <scope>IDENTIFICATION</scope>
</reference>
<comment type="function">
    <text evidence="1">Required for proper 34S pre-rRNA processing and 60S ribosome subunit assembly.</text>
</comment>
<dbReference type="AlphaFoldDB" id="A0A672TF30"/>
<dbReference type="InParanoid" id="A0A672TF30"/>
<name>A0A672TF30_STRHB</name>
<dbReference type="InterPro" id="IPR002478">
    <property type="entry name" value="PUA"/>
</dbReference>
<dbReference type="InterPro" id="IPR005155">
    <property type="entry name" value="UPF0113_PUA"/>
</dbReference>
<dbReference type="InterPro" id="IPR015947">
    <property type="entry name" value="PUA-like_sf"/>
</dbReference>
<dbReference type="FunFam" id="2.30.130.10:FF:000002">
    <property type="entry name" value="60S ribosome subunit biogenesis protein NIP7 homolog"/>
    <property type="match status" value="1"/>
</dbReference>
<dbReference type="Gene3D" id="3.10.450.220">
    <property type="match status" value="1"/>
</dbReference>
<sequence length="260" mass="28795">MPPAQPRSQRAQGRQAPHSQASSRSRRAAAPLPPRNFRSAEAETIGENIQLLVDRPDGTYCFRLHHDCIYYLSLMALGTCFGKFTKTQKFQLSVTTLDFLAPYTKVWVKPGSEQSFLYGNHVLKSGLGCITENIAQYQGMVVYSMADIPLGFRVAAKSMQECQKVDLMAIMVFYQADVGEYVWSEDTPTQGNSSALKTQVFLGRTDLVLHYQCRSITESCREHTAGGERAGSHRHIAPRPRGTATYVSCLPGTRPAPAVT</sequence>
<gene>
    <name evidence="5" type="primary">NIP7</name>
</gene>
<dbReference type="Gene3D" id="2.30.130.10">
    <property type="entry name" value="PUA domain"/>
    <property type="match status" value="1"/>
</dbReference>
<dbReference type="SUPFAM" id="SSF88697">
    <property type="entry name" value="PUA domain-like"/>
    <property type="match status" value="1"/>
</dbReference>
<dbReference type="InterPro" id="IPR036974">
    <property type="entry name" value="PUA_sf"/>
</dbReference>
<reference evidence="5" key="3">
    <citation type="submission" date="2025-09" db="UniProtKB">
        <authorList>
            <consortium name="Ensembl"/>
        </authorList>
    </citation>
    <scope>IDENTIFICATION</scope>
</reference>
<dbReference type="Proteomes" id="UP000472266">
    <property type="component" value="Chromosome 13"/>
</dbReference>
<dbReference type="SUPFAM" id="SSF88802">
    <property type="entry name" value="Pre-PUA domain"/>
    <property type="match status" value="1"/>
</dbReference>
<dbReference type="Ensembl" id="ENSSHBT00005000535.1">
    <property type="protein sequence ID" value="ENSSHBP00005000433.1"/>
    <property type="gene ID" value="ENSSHBG00005000415.1"/>
</dbReference>
<feature type="compositionally biased region" description="Low complexity" evidence="3">
    <location>
        <begin position="14"/>
        <end position="23"/>
    </location>
</feature>
<dbReference type="CDD" id="cd21146">
    <property type="entry name" value="Nip7_N_euk"/>
    <property type="match status" value="1"/>
</dbReference>